<dbReference type="KEGG" id="aagg:ETAA8_22370"/>
<organism evidence="3 4">
    <name type="scientific">Anatilimnocola aggregata</name>
    <dbReference type="NCBI Taxonomy" id="2528021"/>
    <lineage>
        <taxon>Bacteria</taxon>
        <taxon>Pseudomonadati</taxon>
        <taxon>Planctomycetota</taxon>
        <taxon>Planctomycetia</taxon>
        <taxon>Pirellulales</taxon>
        <taxon>Pirellulaceae</taxon>
        <taxon>Anatilimnocola</taxon>
    </lineage>
</organism>
<keyword evidence="4" id="KW-1185">Reference proteome</keyword>
<reference evidence="3 4" key="1">
    <citation type="submission" date="2019-02" db="EMBL/GenBank/DDBJ databases">
        <title>Deep-cultivation of Planctomycetes and their phenomic and genomic characterization uncovers novel biology.</title>
        <authorList>
            <person name="Wiegand S."/>
            <person name="Jogler M."/>
            <person name="Boedeker C."/>
            <person name="Pinto D."/>
            <person name="Vollmers J."/>
            <person name="Rivas-Marin E."/>
            <person name="Kohn T."/>
            <person name="Peeters S.H."/>
            <person name="Heuer A."/>
            <person name="Rast P."/>
            <person name="Oberbeckmann S."/>
            <person name="Bunk B."/>
            <person name="Jeske O."/>
            <person name="Meyerdierks A."/>
            <person name="Storesund J.E."/>
            <person name="Kallscheuer N."/>
            <person name="Luecker S."/>
            <person name="Lage O.M."/>
            <person name="Pohl T."/>
            <person name="Merkel B.J."/>
            <person name="Hornburger P."/>
            <person name="Mueller R.-W."/>
            <person name="Bruemmer F."/>
            <person name="Labrenz M."/>
            <person name="Spormann A.M."/>
            <person name="Op den Camp H."/>
            <person name="Overmann J."/>
            <person name="Amann R."/>
            <person name="Jetten M.S.M."/>
            <person name="Mascher T."/>
            <person name="Medema M.H."/>
            <person name="Devos D.P."/>
            <person name="Kaster A.-K."/>
            <person name="Ovreas L."/>
            <person name="Rohde M."/>
            <person name="Galperin M.Y."/>
            <person name="Jogler C."/>
        </authorList>
    </citation>
    <scope>NUCLEOTIDE SEQUENCE [LARGE SCALE GENOMIC DNA]</scope>
    <source>
        <strain evidence="3 4">ETA_A8</strain>
    </source>
</reference>
<evidence type="ECO:0000256" key="1">
    <source>
        <dbReference type="SAM" id="SignalP"/>
    </source>
</evidence>
<feature type="signal peptide" evidence="1">
    <location>
        <begin position="1"/>
        <end position="22"/>
    </location>
</feature>
<dbReference type="RefSeq" id="WP_145088024.1">
    <property type="nucleotide sequence ID" value="NZ_CP036274.1"/>
</dbReference>
<keyword evidence="1" id="KW-0732">Signal</keyword>
<name>A0A517YAH2_9BACT</name>
<protein>
    <submittedName>
        <fullName evidence="3">SnoaL-like domain protein</fullName>
    </submittedName>
</protein>
<dbReference type="AlphaFoldDB" id="A0A517YAH2"/>
<evidence type="ECO:0000259" key="2">
    <source>
        <dbReference type="Pfam" id="PF14534"/>
    </source>
</evidence>
<sequence length="298" mass="32738" precursor="true">MKEQFKWLAILASVLVSASAWAAEPSADETKIRQAVTSYVNAFNQGNAKALAALWSPEAVYTNPDSGEQVVGRAAIETQFASIFAAAKGAKLEATTESIQFVSPNVAIEQGTAKVLSAKGDPEESGYSAVYVKRDGEWLLDRVTEESPPVVQSNYEHLKSLEWMVGTWVDQDEQSTIETTCHWAKNQNFLVRSFTISARDRIKLSGMQIIGWDPAAKKIRSWVFDSNGGFGEGSWSKKGNAWHVQTSGTAADGRKVSSVNIITYVSNDQFTWQIVNGQIGDELLPNIDEVLVVRQKTE</sequence>
<accession>A0A517YAH2</accession>
<dbReference type="Gene3D" id="3.10.450.50">
    <property type="match status" value="1"/>
</dbReference>
<dbReference type="Pfam" id="PF14534">
    <property type="entry name" value="DUF4440"/>
    <property type="match status" value="1"/>
</dbReference>
<dbReference type="OrthoDB" id="263788at2"/>
<dbReference type="SUPFAM" id="SSF54427">
    <property type="entry name" value="NTF2-like"/>
    <property type="match status" value="1"/>
</dbReference>
<dbReference type="Proteomes" id="UP000315017">
    <property type="component" value="Chromosome"/>
</dbReference>
<dbReference type="NCBIfam" id="TIGR02246">
    <property type="entry name" value="SgcJ/EcaC family oxidoreductase"/>
    <property type="match status" value="1"/>
</dbReference>
<proteinExistence type="predicted"/>
<evidence type="ECO:0000313" key="3">
    <source>
        <dbReference type="EMBL" id="QDU27152.1"/>
    </source>
</evidence>
<dbReference type="InterPro" id="IPR011944">
    <property type="entry name" value="Steroid_delta5-4_isomerase"/>
</dbReference>
<dbReference type="EMBL" id="CP036274">
    <property type="protein sequence ID" value="QDU27152.1"/>
    <property type="molecule type" value="Genomic_DNA"/>
</dbReference>
<gene>
    <name evidence="3" type="ORF">ETAA8_22370</name>
</gene>
<dbReference type="InterPro" id="IPR032710">
    <property type="entry name" value="NTF2-like_dom_sf"/>
</dbReference>
<feature type="domain" description="DUF4440" evidence="2">
    <location>
        <begin position="32"/>
        <end position="140"/>
    </location>
</feature>
<evidence type="ECO:0000313" key="4">
    <source>
        <dbReference type="Proteomes" id="UP000315017"/>
    </source>
</evidence>
<dbReference type="InterPro" id="IPR027843">
    <property type="entry name" value="DUF4440"/>
</dbReference>
<feature type="chain" id="PRO_5021868545" evidence="1">
    <location>
        <begin position="23"/>
        <end position="298"/>
    </location>
</feature>